<comment type="caution">
    <text evidence="5">The sequence shown here is derived from an EMBL/GenBank/DDBJ whole genome shotgun (WGS) entry which is preliminary data.</text>
</comment>
<keyword evidence="1" id="KW-0805">Transcription regulation</keyword>
<name>A0A415E6M4_9FIRM</name>
<evidence type="ECO:0000259" key="4">
    <source>
        <dbReference type="PROSITE" id="PS50949"/>
    </source>
</evidence>
<dbReference type="SUPFAM" id="SSF46785">
    <property type="entry name" value="Winged helix' DNA-binding domain"/>
    <property type="match status" value="1"/>
</dbReference>
<dbReference type="AlphaFoldDB" id="A0A415E6M4"/>
<dbReference type="GO" id="GO:0003700">
    <property type="term" value="F:DNA-binding transcription factor activity"/>
    <property type="evidence" value="ECO:0007669"/>
    <property type="project" value="InterPro"/>
</dbReference>
<dbReference type="STRING" id="1776384.GCA_900086585_02679"/>
<dbReference type="InterPro" id="IPR036388">
    <property type="entry name" value="WH-like_DNA-bd_sf"/>
</dbReference>
<dbReference type="PANTHER" id="PTHR43537:SF24">
    <property type="entry name" value="GLUCONATE OPERON TRANSCRIPTIONAL REPRESSOR"/>
    <property type="match status" value="1"/>
</dbReference>
<dbReference type="SUPFAM" id="SSF48008">
    <property type="entry name" value="GntR ligand-binding domain-like"/>
    <property type="match status" value="1"/>
</dbReference>
<evidence type="ECO:0000256" key="2">
    <source>
        <dbReference type="ARBA" id="ARBA00023125"/>
    </source>
</evidence>
<protein>
    <submittedName>
        <fullName evidence="5">GntR family transcriptional regulator</fullName>
    </submittedName>
</protein>
<dbReference type="PANTHER" id="PTHR43537">
    <property type="entry name" value="TRANSCRIPTIONAL REGULATOR, GNTR FAMILY"/>
    <property type="match status" value="1"/>
</dbReference>
<keyword evidence="2" id="KW-0238">DNA-binding</keyword>
<dbReference type="InterPro" id="IPR011711">
    <property type="entry name" value="GntR_C"/>
</dbReference>
<dbReference type="EMBL" id="QRMS01000001">
    <property type="protein sequence ID" value="RHJ89369.1"/>
    <property type="molecule type" value="Genomic_DNA"/>
</dbReference>
<dbReference type="InterPro" id="IPR008920">
    <property type="entry name" value="TF_FadR/GntR_C"/>
</dbReference>
<dbReference type="InterPro" id="IPR036390">
    <property type="entry name" value="WH_DNA-bd_sf"/>
</dbReference>
<dbReference type="Gene3D" id="1.20.120.530">
    <property type="entry name" value="GntR ligand-binding domain-like"/>
    <property type="match status" value="1"/>
</dbReference>
<evidence type="ECO:0000313" key="6">
    <source>
        <dbReference type="Proteomes" id="UP000284841"/>
    </source>
</evidence>
<dbReference type="OrthoDB" id="162982at2"/>
<accession>A0A415E6M4</accession>
<evidence type="ECO:0000313" key="5">
    <source>
        <dbReference type="EMBL" id="RHJ89369.1"/>
    </source>
</evidence>
<organism evidence="5 6">
    <name type="scientific">Emergencia timonensis</name>
    <dbReference type="NCBI Taxonomy" id="1776384"/>
    <lineage>
        <taxon>Bacteria</taxon>
        <taxon>Bacillati</taxon>
        <taxon>Bacillota</taxon>
        <taxon>Clostridia</taxon>
        <taxon>Peptostreptococcales</taxon>
        <taxon>Anaerovoracaceae</taxon>
        <taxon>Emergencia</taxon>
    </lineage>
</organism>
<evidence type="ECO:0000256" key="3">
    <source>
        <dbReference type="ARBA" id="ARBA00023163"/>
    </source>
</evidence>
<keyword evidence="3" id="KW-0804">Transcription</keyword>
<dbReference type="Proteomes" id="UP000284841">
    <property type="component" value="Unassembled WGS sequence"/>
</dbReference>
<proteinExistence type="predicted"/>
<dbReference type="PROSITE" id="PS50949">
    <property type="entry name" value="HTH_GNTR"/>
    <property type="match status" value="1"/>
</dbReference>
<gene>
    <name evidence="5" type="ORF">DW099_01985</name>
</gene>
<dbReference type="SMART" id="SM00895">
    <property type="entry name" value="FCD"/>
    <property type="match status" value="1"/>
</dbReference>
<sequence>MEVVYWFRREIIMSNKITLSEQIYDELYHDITDQRLVCGQKLTLKVLKDRFNVSHTPIREALTRLSENGLVTYYSNCGVTVTEFTETDIREIFQFIGELDALAIQFCKNSFTQAPLLIELGEIIKKGNKLLEEGNITEWKEYSEEFHVAFYRHAQNHYLNEAATRIRAKVEVLSCMYYQKPNVEKINEGHMEIYKAVQEHDFDRASEIMRYHLQYDMVYALNAYKDYQERAKEVSEQ</sequence>
<keyword evidence="6" id="KW-1185">Reference proteome</keyword>
<evidence type="ECO:0000256" key="1">
    <source>
        <dbReference type="ARBA" id="ARBA00023015"/>
    </source>
</evidence>
<dbReference type="Gene3D" id="1.10.10.10">
    <property type="entry name" value="Winged helix-like DNA-binding domain superfamily/Winged helix DNA-binding domain"/>
    <property type="match status" value="1"/>
</dbReference>
<reference evidence="5 6" key="1">
    <citation type="submission" date="2018-08" db="EMBL/GenBank/DDBJ databases">
        <title>A genome reference for cultivated species of the human gut microbiota.</title>
        <authorList>
            <person name="Zou Y."/>
            <person name="Xue W."/>
            <person name="Luo G."/>
        </authorList>
    </citation>
    <scope>NUCLEOTIDE SEQUENCE [LARGE SCALE GENOMIC DNA]</scope>
    <source>
        <strain evidence="5 6">AM07-24</strain>
    </source>
</reference>
<dbReference type="Pfam" id="PF00392">
    <property type="entry name" value="GntR"/>
    <property type="match status" value="1"/>
</dbReference>
<dbReference type="SMART" id="SM00345">
    <property type="entry name" value="HTH_GNTR"/>
    <property type="match status" value="1"/>
</dbReference>
<dbReference type="InterPro" id="IPR000524">
    <property type="entry name" value="Tscrpt_reg_HTH_GntR"/>
</dbReference>
<feature type="domain" description="HTH gntR-type" evidence="4">
    <location>
        <begin position="17"/>
        <end position="84"/>
    </location>
</feature>
<dbReference type="Pfam" id="PF07729">
    <property type="entry name" value="FCD"/>
    <property type="match status" value="1"/>
</dbReference>
<dbReference type="GO" id="GO:0003677">
    <property type="term" value="F:DNA binding"/>
    <property type="evidence" value="ECO:0007669"/>
    <property type="project" value="UniProtKB-KW"/>
</dbReference>